<sequence>MVFVRKPMTWELGAQVEAENKKGELLSKDD</sequence>
<name>A0A834WV66_9FABA</name>
<comment type="caution">
    <text evidence="1">The sequence shown here is derived from an EMBL/GenBank/DDBJ whole genome shotgun (WGS) entry which is preliminary data.</text>
</comment>
<accession>A0A834WV66</accession>
<gene>
    <name evidence="1" type="ORF">G2W53_015424</name>
</gene>
<dbReference type="AlphaFoldDB" id="A0A834WV66"/>
<dbReference type="Proteomes" id="UP000634136">
    <property type="component" value="Unassembled WGS sequence"/>
</dbReference>
<reference evidence="1" key="1">
    <citation type="submission" date="2020-09" db="EMBL/GenBank/DDBJ databases">
        <title>Genome-Enabled Discovery of Anthraquinone Biosynthesis in Senna tora.</title>
        <authorList>
            <person name="Kang S.-H."/>
            <person name="Pandey R.P."/>
            <person name="Lee C.-M."/>
            <person name="Sim J.-S."/>
            <person name="Jeong J.-T."/>
            <person name="Choi B.-S."/>
            <person name="Jung M."/>
            <person name="Ginzburg D."/>
            <person name="Zhao K."/>
            <person name="Won S.Y."/>
            <person name="Oh T.-J."/>
            <person name="Yu Y."/>
            <person name="Kim N.-H."/>
            <person name="Lee O.R."/>
            <person name="Lee T.-H."/>
            <person name="Bashyal P."/>
            <person name="Kim T.-S."/>
            <person name="Lee W.-H."/>
            <person name="Kawkins C."/>
            <person name="Kim C.-K."/>
            <person name="Kim J.S."/>
            <person name="Ahn B.O."/>
            <person name="Rhee S.Y."/>
            <person name="Sohng J.K."/>
        </authorList>
    </citation>
    <scope>NUCLEOTIDE SEQUENCE</scope>
    <source>
        <tissue evidence="1">Leaf</tissue>
    </source>
</reference>
<evidence type="ECO:0000313" key="1">
    <source>
        <dbReference type="EMBL" id="KAF7833091.1"/>
    </source>
</evidence>
<evidence type="ECO:0000313" key="2">
    <source>
        <dbReference type="Proteomes" id="UP000634136"/>
    </source>
</evidence>
<protein>
    <submittedName>
        <fullName evidence="1">Uncharacterized protein</fullName>
    </submittedName>
</protein>
<proteinExistence type="predicted"/>
<keyword evidence="2" id="KW-1185">Reference proteome</keyword>
<organism evidence="1 2">
    <name type="scientific">Senna tora</name>
    <dbReference type="NCBI Taxonomy" id="362788"/>
    <lineage>
        <taxon>Eukaryota</taxon>
        <taxon>Viridiplantae</taxon>
        <taxon>Streptophyta</taxon>
        <taxon>Embryophyta</taxon>
        <taxon>Tracheophyta</taxon>
        <taxon>Spermatophyta</taxon>
        <taxon>Magnoliopsida</taxon>
        <taxon>eudicotyledons</taxon>
        <taxon>Gunneridae</taxon>
        <taxon>Pentapetalae</taxon>
        <taxon>rosids</taxon>
        <taxon>fabids</taxon>
        <taxon>Fabales</taxon>
        <taxon>Fabaceae</taxon>
        <taxon>Caesalpinioideae</taxon>
        <taxon>Cassia clade</taxon>
        <taxon>Senna</taxon>
    </lineage>
</organism>
<dbReference type="EMBL" id="JAAIUW010000005">
    <property type="protein sequence ID" value="KAF7833091.1"/>
    <property type="molecule type" value="Genomic_DNA"/>
</dbReference>